<name>A0ABQ3DW18_9GAMM</name>
<proteinExistence type="predicted"/>
<comment type="caution">
    <text evidence="1">The sequence shown here is derived from an EMBL/GenBank/DDBJ whole genome shotgun (WGS) entry which is preliminary data.</text>
</comment>
<dbReference type="EMBL" id="BMZI01000003">
    <property type="protein sequence ID" value="GHB18064.1"/>
    <property type="molecule type" value="Genomic_DNA"/>
</dbReference>
<sequence>MPSVDLRLDLSLAQCQHYYGGSAEVIHARALDGRRVQFPARALHRIIQRDGVHGVFRLHFSDSGRFITIEALTASA</sequence>
<keyword evidence="2" id="KW-1185">Reference proteome</keyword>
<accession>A0ABQ3DW18</accession>
<dbReference type="Proteomes" id="UP000646745">
    <property type="component" value="Unassembled WGS sequence"/>
</dbReference>
<organism evidence="1 2">
    <name type="scientific">Salinicola rhizosphaerae</name>
    <dbReference type="NCBI Taxonomy" id="1443141"/>
    <lineage>
        <taxon>Bacteria</taxon>
        <taxon>Pseudomonadati</taxon>
        <taxon>Pseudomonadota</taxon>
        <taxon>Gammaproteobacteria</taxon>
        <taxon>Oceanospirillales</taxon>
        <taxon>Halomonadaceae</taxon>
        <taxon>Salinicola</taxon>
    </lineage>
</organism>
<reference evidence="2" key="1">
    <citation type="journal article" date="2019" name="Int. J. Syst. Evol. Microbiol.">
        <title>The Global Catalogue of Microorganisms (GCM) 10K type strain sequencing project: providing services to taxonomists for standard genome sequencing and annotation.</title>
        <authorList>
            <consortium name="The Broad Institute Genomics Platform"/>
            <consortium name="The Broad Institute Genome Sequencing Center for Infectious Disease"/>
            <person name="Wu L."/>
            <person name="Ma J."/>
        </authorList>
    </citation>
    <scope>NUCLEOTIDE SEQUENCE [LARGE SCALE GENOMIC DNA]</scope>
    <source>
        <strain evidence="2">KCTC 32998</strain>
    </source>
</reference>
<protein>
    <recommendedName>
        <fullName evidence="3">DUF2835 family protein</fullName>
    </recommendedName>
</protein>
<evidence type="ECO:0000313" key="1">
    <source>
        <dbReference type="EMBL" id="GHB18064.1"/>
    </source>
</evidence>
<dbReference type="RefSeq" id="WP_189444164.1">
    <property type="nucleotide sequence ID" value="NZ_BMZI01000003.1"/>
</dbReference>
<dbReference type="Pfam" id="PF11197">
    <property type="entry name" value="DUF2835"/>
    <property type="match status" value="1"/>
</dbReference>
<evidence type="ECO:0008006" key="3">
    <source>
        <dbReference type="Google" id="ProtNLM"/>
    </source>
</evidence>
<gene>
    <name evidence="1" type="ORF">GCM10009038_16330</name>
</gene>
<evidence type="ECO:0000313" key="2">
    <source>
        <dbReference type="Proteomes" id="UP000646745"/>
    </source>
</evidence>
<dbReference type="InterPro" id="IPR021363">
    <property type="entry name" value="DUF2835"/>
</dbReference>